<dbReference type="PANTHER" id="PTHR11054:SF0">
    <property type="entry name" value="6-PHOSPHOGLUCONOLACTONASE"/>
    <property type="match status" value="1"/>
</dbReference>
<dbReference type="SUPFAM" id="SSF100950">
    <property type="entry name" value="NagB/RpiA/CoA transferase-like"/>
    <property type="match status" value="1"/>
</dbReference>
<dbReference type="Proteomes" id="UP000319502">
    <property type="component" value="Unassembled WGS sequence"/>
</dbReference>
<comment type="similarity">
    <text evidence="4">Belongs to the glucosamine/galactosamine-6-phosphate isomerase family. 6-phosphogluconolactonase subfamily.</text>
</comment>
<evidence type="ECO:0000256" key="1">
    <source>
        <dbReference type="ARBA" id="ARBA00000832"/>
    </source>
</evidence>
<evidence type="ECO:0000313" key="9">
    <source>
        <dbReference type="Proteomes" id="UP000319502"/>
    </source>
</evidence>
<dbReference type="InterPro" id="IPR039104">
    <property type="entry name" value="6PGL"/>
</dbReference>
<dbReference type="Pfam" id="PF01182">
    <property type="entry name" value="Glucosamine_iso"/>
    <property type="match status" value="1"/>
</dbReference>
<accession>A0A557QN69</accession>
<evidence type="ECO:0000256" key="3">
    <source>
        <dbReference type="ARBA" id="ARBA00004961"/>
    </source>
</evidence>
<dbReference type="InterPro" id="IPR006148">
    <property type="entry name" value="Glc/Gal-6P_isomerase"/>
</dbReference>
<reference evidence="8 9" key="1">
    <citation type="submission" date="2019-07" db="EMBL/GenBank/DDBJ databases">
        <title>The pathways for chlorine oxyanion respiration interact through the shared metabolite chlorate.</title>
        <authorList>
            <person name="Barnum T.P."/>
            <person name="Cheng Y."/>
            <person name="Hill K.A."/>
            <person name="Lucas L.N."/>
            <person name="Carlson H.K."/>
            <person name="Coates J.D."/>
        </authorList>
    </citation>
    <scope>NUCLEOTIDE SEQUENCE [LARGE SCALE GENOMIC DNA]</scope>
    <source>
        <strain evidence="8 9">SFB-3</strain>
    </source>
</reference>
<feature type="domain" description="Glucosamine/galactosamine-6-phosphate isomerase" evidence="7">
    <location>
        <begin position="9"/>
        <end position="212"/>
    </location>
</feature>
<dbReference type="InterPro" id="IPR037171">
    <property type="entry name" value="NagB/RpiA_transferase-like"/>
</dbReference>
<comment type="function">
    <text evidence="2">Hydrolysis of 6-phosphogluconolactone to 6-phosphogluconate.</text>
</comment>
<dbReference type="AlphaFoldDB" id="A0A557QN69"/>
<dbReference type="InterPro" id="IPR005900">
    <property type="entry name" value="6-phosphogluconolactonase_DevB"/>
</dbReference>
<dbReference type="GO" id="GO:0017057">
    <property type="term" value="F:6-phosphogluconolactonase activity"/>
    <property type="evidence" value="ECO:0007669"/>
    <property type="project" value="UniProtKB-EC"/>
</dbReference>
<name>A0A557QN69_9RHOO</name>
<evidence type="ECO:0000256" key="4">
    <source>
        <dbReference type="ARBA" id="ARBA00010662"/>
    </source>
</evidence>
<gene>
    <name evidence="8" type="ORF">FHP91_13405</name>
</gene>
<comment type="catalytic activity">
    <reaction evidence="1">
        <text>6-phospho-D-glucono-1,5-lactone + H2O = 6-phospho-D-gluconate + H(+)</text>
        <dbReference type="Rhea" id="RHEA:12556"/>
        <dbReference type="ChEBI" id="CHEBI:15377"/>
        <dbReference type="ChEBI" id="CHEBI:15378"/>
        <dbReference type="ChEBI" id="CHEBI:57955"/>
        <dbReference type="ChEBI" id="CHEBI:58759"/>
        <dbReference type="EC" id="3.1.1.31"/>
    </reaction>
</comment>
<dbReference type="UniPathway" id="UPA00115">
    <property type="reaction ID" value="UER00409"/>
</dbReference>
<proteinExistence type="inferred from homology"/>
<keyword evidence="9" id="KW-1185">Reference proteome</keyword>
<sequence>MHVKQFRPEEWAVRSARLIHDAVLAASHRGDGCKVMLTGGRSAARLYLAWRALPGFDQLRAVEFFFGDERCVQLDDPESNYGLAMRTLFASGVPSGCSVVRMAAEGPDREGACLHYEGRLPSKIDVLLLGVGEDGHIASLFPGGALLDERTRKVAPVVGTKAPRERLTVTPVVIAQASSVFVLANGEAKAAVFRRVAGGADDFHALPACLVGGATWLLDTPF</sequence>
<evidence type="ECO:0000313" key="8">
    <source>
        <dbReference type="EMBL" id="TVO54364.1"/>
    </source>
</evidence>
<dbReference type="RefSeq" id="WP_144310078.1">
    <property type="nucleotide sequence ID" value="NZ_VMNK01000013.1"/>
</dbReference>
<dbReference type="EMBL" id="VMNK01000013">
    <property type="protein sequence ID" value="TVO54364.1"/>
    <property type="molecule type" value="Genomic_DNA"/>
</dbReference>
<comment type="pathway">
    <text evidence="3">Carbohydrate degradation; pentose phosphate pathway; D-ribulose 5-phosphate from D-glucose 6-phosphate (oxidative stage): step 2/3.</text>
</comment>
<organism evidence="8 9">
    <name type="scientific">Denitromonas halophila</name>
    <dbReference type="NCBI Taxonomy" id="1629404"/>
    <lineage>
        <taxon>Bacteria</taxon>
        <taxon>Pseudomonadati</taxon>
        <taxon>Pseudomonadota</taxon>
        <taxon>Betaproteobacteria</taxon>
        <taxon>Rhodocyclales</taxon>
        <taxon>Zoogloeaceae</taxon>
        <taxon>Denitromonas</taxon>
    </lineage>
</organism>
<protein>
    <recommendedName>
        <fullName evidence="6">6-phosphogluconolactonase</fullName>
        <ecNumber evidence="5">3.1.1.31</ecNumber>
    </recommendedName>
</protein>
<dbReference type="EC" id="3.1.1.31" evidence="5"/>
<dbReference type="GO" id="GO:0005975">
    <property type="term" value="P:carbohydrate metabolic process"/>
    <property type="evidence" value="ECO:0007669"/>
    <property type="project" value="InterPro"/>
</dbReference>
<evidence type="ECO:0000259" key="7">
    <source>
        <dbReference type="Pfam" id="PF01182"/>
    </source>
</evidence>
<dbReference type="GO" id="GO:0006098">
    <property type="term" value="P:pentose-phosphate shunt"/>
    <property type="evidence" value="ECO:0007669"/>
    <property type="project" value="UniProtKB-UniPathway"/>
</dbReference>
<evidence type="ECO:0000256" key="5">
    <source>
        <dbReference type="ARBA" id="ARBA00013198"/>
    </source>
</evidence>
<comment type="caution">
    <text evidence="8">The sequence shown here is derived from an EMBL/GenBank/DDBJ whole genome shotgun (WGS) entry which is preliminary data.</text>
</comment>
<evidence type="ECO:0000256" key="6">
    <source>
        <dbReference type="ARBA" id="ARBA00020337"/>
    </source>
</evidence>
<dbReference type="OrthoDB" id="9810967at2"/>
<dbReference type="Gene3D" id="3.40.50.1360">
    <property type="match status" value="1"/>
</dbReference>
<dbReference type="PANTHER" id="PTHR11054">
    <property type="entry name" value="6-PHOSPHOGLUCONOLACTONASE"/>
    <property type="match status" value="1"/>
</dbReference>
<evidence type="ECO:0000256" key="2">
    <source>
        <dbReference type="ARBA" id="ARBA00002681"/>
    </source>
</evidence>
<dbReference type="CDD" id="cd01400">
    <property type="entry name" value="6PGL"/>
    <property type="match status" value="1"/>
</dbReference>